<evidence type="ECO:0000313" key="1">
    <source>
        <dbReference type="EMBL" id="MBC8579166.1"/>
    </source>
</evidence>
<gene>
    <name evidence="1" type="ORF">H8718_06395</name>
</gene>
<protein>
    <submittedName>
        <fullName evidence="1">Uncharacterized protein</fullName>
    </submittedName>
</protein>
<sequence length="80" mass="9339">MRQHIKLTRISKTMNISHDAMVSIIALIVIKFPKSVNEFKLVNDEMYVSEKGLDLIIDFFCKVTKVYDLMDLALEFENDK</sequence>
<dbReference type="AlphaFoldDB" id="A0A926EGI3"/>
<dbReference type="RefSeq" id="WP_249332320.1">
    <property type="nucleotide sequence ID" value="NZ_JACRSY010000008.1"/>
</dbReference>
<organism evidence="1 2">
    <name type="scientific">Zhenhengia yiwuensis</name>
    <dbReference type="NCBI Taxonomy" id="2763666"/>
    <lineage>
        <taxon>Bacteria</taxon>
        <taxon>Bacillati</taxon>
        <taxon>Bacillota</taxon>
        <taxon>Clostridia</taxon>
        <taxon>Lachnospirales</taxon>
        <taxon>Lachnospiraceae</taxon>
        <taxon>Zhenhengia</taxon>
    </lineage>
</organism>
<reference evidence="1" key="1">
    <citation type="submission" date="2020-08" db="EMBL/GenBank/DDBJ databases">
        <title>Genome public.</title>
        <authorList>
            <person name="Liu C."/>
            <person name="Sun Q."/>
        </authorList>
    </citation>
    <scope>NUCLEOTIDE SEQUENCE</scope>
    <source>
        <strain evidence="1">NSJ-12</strain>
    </source>
</reference>
<evidence type="ECO:0000313" key="2">
    <source>
        <dbReference type="Proteomes" id="UP000655830"/>
    </source>
</evidence>
<name>A0A926EGI3_9FIRM</name>
<proteinExistence type="predicted"/>
<dbReference type="EMBL" id="JACRSY010000008">
    <property type="protein sequence ID" value="MBC8579166.1"/>
    <property type="molecule type" value="Genomic_DNA"/>
</dbReference>
<keyword evidence="2" id="KW-1185">Reference proteome</keyword>
<comment type="caution">
    <text evidence="1">The sequence shown here is derived from an EMBL/GenBank/DDBJ whole genome shotgun (WGS) entry which is preliminary data.</text>
</comment>
<accession>A0A926EGI3</accession>
<dbReference type="Proteomes" id="UP000655830">
    <property type="component" value="Unassembled WGS sequence"/>
</dbReference>